<dbReference type="Gene3D" id="3.20.20.150">
    <property type="entry name" value="Divalent-metal-dependent TIM barrel enzymes"/>
    <property type="match status" value="1"/>
</dbReference>
<protein>
    <submittedName>
        <fullName evidence="3">TIM barrel protein</fullName>
    </submittedName>
    <submittedName>
        <fullName evidence="2">Xylose isomerase</fullName>
    </submittedName>
</protein>
<dbReference type="EMBL" id="CP061723">
    <property type="protein sequence ID" value="QOC95801.1"/>
    <property type="molecule type" value="Genomic_DNA"/>
</dbReference>
<dbReference type="RefSeq" id="WP_016487438.1">
    <property type="nucleotide sequence ID" value="NZ_AP015029.1"/>
</dbReference>
<proteinExistence type="predicted"/>
<evidence type="ECO:0000313" key="3">
    <source>
        <dbReference type="EMBL" id="QOC95801.1"/>
    </source>
</evidence>
<evidence type="ECO:0000259" key="1">
    <source>
        <dbReference type="Pfam" id="PF01261"/>
    </source>
</evidence>
<dbReference type="PANTHER" id="PTHR12110:SF48">
    <property type="entry name" value="BLL3656 PROTEIN"/>
    <property type="match status" value="1"/>
</dbReference>
<dbReference type="AlphaFoldDB" id="A0A1L7NDW5"/>
<sequence length="276" mass="28763">MTGLGVAHLTALELAPARLVREARHAGFSAVGLRLHPVMAGALAYPVAAGSQAMRELRAVLAGEGVRVRDIEFVSLTAQTRVADYQALLAAGAELGALSLTVSGDDEDVARLTGNFAALCEMARDHGLRVDLEFMRWRPVATVQQACAVVTGAGQANSGVLVDALHLFRSGGQVADIAAVDPRLLRAVQLCDAPMLAPAEALIIPEAREGRLLPGQGQLPLAALLAALPGDVDISVEVPCAGLPPEHRLQAAAQVTHAWLHGRRQLSPAVQVAGHS</sequence>
<dbReference type="InterPro" id="IPR036237">
    <property type="entry name" value="Xyl_isomerase-like_sf"/>
</dbReference>
<dbReference type="InterPro" id="IPR050312">
    <property type="entry name" value="IolE/XylAMocC-like"/>
</dbReference>
<dbReference type="SUPFAM" id="SSF51658">
    <property type="entry name" value="Xylose isomerase-like"/>
    <property type="match status" value="1"/>
</dbReference>
<feature type="domain" description="Xylose isomerase-like TIM barrel" evidence="1">
    <location>
        <begin position="20"/>
        <end position="255"/>
    </location>
</feature>
<gene>
    <name evidence="3" type="ORF">ID616_16980</name>
    <name evidence="2" type="ORF">KF715C_ch30600</name>
</gene>
<organism evidence="2 4">
    <name type="scientific">Pseudomonas putida</name>
    <name type="common">Arthrobacter siderocapsulatus</name>
    <dbReference type="NCBI Taxonomy" id="303"/>
    <lineage>
        <taxon>Bacteria</taxon>
        <taxon>Pseudomonadati</taxon>
        <taxon>Pseudomonadota</taxon>
        <taxon>Gammaproteobacteria</taxon>
        <taxon>Pseudomonadales</taxon>
        <taxon>Pseudomonadaceae</taxon>
        <taxon>Pseudomonas</taxon>
    </lineage>
</organism>
<dbReference type="Proteomes" id="UP000516786">
    <property type="component" value="Chromosome"/>
</dbReference>
<evidence type="ECO:0000313" key="4">
    <source>
        <dbReference type="Proteomes" id="UP000218731"/>
    </source>
</evidence>
<keyword evidence="2" id="KW-0413">Isomerase</keyword>
<reference evidence="3 5" key="2">
    <citation type="submission" date="2020-09" db="EMBL/GenBank/DDBJ databases">
        <title>Co-existence of a novel multidrug-resistance efflux pump with carbapenem resistance gene blaVIM-2 in one megaplasmid in Pseudomonas putida.</title>
        <authorList>
            <person name="Peng K."/>
            <person name="Li R."/>
        </authorList>
    </citation>
    <scope>NUCLEOTIDE SEQUENCE [LARGE SCALE GENOMIC DNA]</scope>
    <source>
        <strain evidence="3 5">ZXPA-20</strain>
    </source>
</reference>
<dbReference type="EMBL" id="AP015029">
    <property type="protein sequence ID" value="BAW23633.1"/>
    <property type="molecule type" value="Genomic_DNA"/>
</dbReference>
<dbReference type="GO" id="GO:0016853">
    <property type="term" value="F:isomerase activity"/>
    <property type="evidence" value="ECO:0007669"/>
    <property type="project" value="UniProtKB-KW"/>
</dbReference>
<dbReference type="InterPro" id="IPR013022">
    <property type="entry name" value="Xyl_isomerase-like_TIM-brl"/>
</dbReference>
<dbReference type="Pfam" id="PF01261">
    <property type="entry name" value="AP_endonuc_2"/>
    <property type="match status" value="1"/>
</dbReference>
<accession>A0A1L7NDW5</accession>
<evidence type="ECO:0000313" key="2">
    <source>
        <dbReference type="EMBL" id="BAW23633.1"/>
    </source>
</evidence>
<reference evidence="2 4" key="1">
    <citation type="submission" date="2015-11" db="EMBL/GenBank/DDBJ databases">
        <title>Complete genome sequencing of a biphenyl-degrading bacterium, Pseudomonas putida KF715 (=NBRC110667).</title>
        <authorList>
            <person name="Suenaga H."/>
            <person name="Fujihara N."/>
            <person name="Watanabe T."/>
            <person name="Hirose J."/>
            <person name="Kimura N."/>
            <person name="Yamazoe A."/>
            <person name="Hosoyama A."/>
            <person name="Shimodaira J."/>
            <person name="Furukawa K."/>
        </authorList>
    </citation>
    <scope>NUCLEOTIDE SEQUENCE [LARGE SCALE GENOMIC DNA]</scope>
    <source>
        <strain evidence="2 4">KF715</strain>
    </source>
</reference>
<evidence type="ECO:0000313" key="5">
    <source>
        <dbReference type="Proteomes" id="UP000516786"/>
    </source>
</evidence>
<dbReference type="PANTHER" id="PTHR12110">
    <property type="entry name" value="HYDROXYPYRUVATE ISOMERASE"/>
    <property type="match status" value="1"/>
</dbReference>
<name>A0A1L7NDW5_PSEPU</name>
<dbReference type="Proteomes" id="UP000218731">
    <property type="component" value="Chromosome 1"/>
</dbReference>